<gene>
    <name evidence="2" type="ORF">T190423A01A_20401</name>
</gene>
<evidence type="ECO:0000313" key="2">
    <source>
        <dbReference type="EMBL" id="CAL2102650.1"/>
    </source>
</evidence>
<name>A0ABP1F2Y7_9FLAO</name>
<keyword evidence="1" id="KW-0732">Signal</keyword>
<evidence type="ECO:0000313" key="3">
    <source>
        <dbReference type="Proteomes" id="UP001497527"/>
    </source>
</evidence>
<dbReference type="RefSeq" id="WP_348716167.1">
    <property type="nucleotide sequence ID" value="NZ_CAXJIO010000011.1"/>
</dbReference>
<comment type="caution">
    <text evidence="2">The sequence shown here is derived from an EMBL/GenBank/DDBJ whole genome shotgun (WGS) entry which is preliminary data.</text>
</comment>
<dbReference type="Proteomes" id="UP001497527">
    <property type="component" value="Unassembled WGS sequence"/>
</dbReference>
<evidence type="ECO:0000256" key="1">
    <source>
        <dbReference type="SAM" id="SignalP"/>
    </source>
</evidence>
<proteinExistence type="predicted"/>
<sequence>MQRVKIFVFFLLLAPLPLLAQTDQVDEFIDDLLGEDDLINELIKSSSVRHLVQVGVDYNDKTYFSGRDIGIDQFHIVPRISYVHSKGFFSSISGVYYSGFSPKWDYTSLLLGYGNSFDKHKKFNWSVSYARYIYSNDIEGLFENAISASVDYLSKNRNFGSVLESTFLFGGDTSFQLTSTTFKEFELYQRNGFEISLRPQIEITIAQQTIEQIRIDRDGVIPVIIYTQNHEFGLINTEVKFPVQCSYKSFDFELGYTLNIPNSLPDEGALKSRGFFNISLSYTMLFN</sequence>
<feature type="signal peptide" evidence="1">
    <location>
        <begin position="1"/>
        <end position="20"/>
    </location>
</feature>
<reference evidence="2 3" key="1">
    <citation type="submission" date="2024-05" db="EMBL/GenBank/DDBJ databases">
        <authorList>
            <person name="Duchaud E."/>
        </authorList>
    </citation>
    <scope>NUCLEOTIDE SEQUENCE [LARGE SCALE GENOMIC DNA]</scope>
    <source>
        <strain evidence="2">Ena-SAMPLE-TAB-13-05-2024-13:56:06:370-140308</strain>
    </source>
</reference>
<feature type="chain" id="PRO_5046965644" description="DUF481 domain-containing protein" evidence="1">
    <location>
        <begin position="21"/>
        <end position="287"/>
    </location>
</feature>
<evidence type="ECO:0008006" key="4">
    <source>
        <dbReference type="Google" id="ProtNLM"/>
    </source>
</evidence>
<protein>
    <recommendedName>
        <fullName evidence="4">DUF481 domain-containing protein</fullName>
    </recommendedName>
</protein>
<organism evidence="2 3">
    <name type="scientific">Tenacibaculum polynesiense</name>
    <dbReference type="NCBI Taxonomy" id="3137857"/>
    <lineage>
        <taxon>Bacteria</taxon>
        <taxon>Pseudomonadati</taxon>
        <taxon>Bacteroidota</taxon>
        <taxon>Flavobacteriia</taxon>
        <taxon>Flavobacteriales</taxon>
        <taxon>Flavobacteriaceae</taxon>
        <taxon>Tenacibaculum</taxon>
    </lineage>
</organism>
<accession>A0ABP1F2Y7</accession>
<dbReference type="EMBL" id="CAXJIO010000011">
    <property type="protein sequence ID" value="CAL2102650.1"/>
    <property type="molecule type" value="Genomic_DNA"/>
</dbReference>
<keyword evidence="3" id="KW-1185">Reference proteome</keyword>